<feature type="binding site" evidence="18">
    <location>
        <position position="151"/>
    </location>
    <ligand>
        <name>NAD(+)</name>
        <dbReference type="ChEBI" id="CHEBI:57540"/>
    </ligand>
</feature>
<comment type="function">
    <text evidence="18">Catalyzes the conversion of 3-deoxy-D-arabino-heptulosonate 7-phosphate (DAHP) to dehydroquinate (DHQ).</text>
</comment>
<dbReference type="PIRSF" id="PIRSF001455">
    <property type="entry name" value="DHQ_synth"/>
    <property type="match status" value="1"/>
</dbReference>
<comment type="cofactor">
    <cofactor evidence="3">
        <name>Zn(2+)</name>
        <dbReference type="ChEBI" id="CHEBI:29105"/>
    </cofactor>
</comment>
<evidence type="ECO:0000256" key="17">
    <source>
        <dbReference type="ARBA" id="ARBA00023285"/>
    </source>
</evidence>
<dbReference type="GO" id="GO:0009073">
    <property type="term" value="P:aromatic amino acid family biosynthetic process"/>
    <property type="evidence" value="ECO:0007669"/>
    <property type="project" value="UniProtKB-KW"/>
</dbReference>
<evidence type="ECO:0000256" key="18">
    <source>
        <dbReference type="HAMAP-Rule" id="MF_00110"/>
    </source>
</evidence>
<dbReference type="Proteomes" id="UP000824062">
    <property type="component" value="Unassembled WGS sequence"/>
</dbReference>
<keyword evidence="16 18" id="KW-0456">Lyase</keyword>
<organism evidence="21 22">
    <name type="scientific">Candidatus Olsenella pullistercoris</name>
    <dbReference type="NCBI Taxonomy" id="2838712"/>
    <lineage>
        <taxon>Bacteria</taxon>
        <taxon>Bacillati</taxon>
        <taxon>Actinomycetota</taxon>
        <taxon>Coriobacteriia</taxon>
        <taxon>Coriobacteriales</taxon>
        <taxon>Atopobiaceae</taxon>
        <taxon>Olsenella</taxon>
    </lineage>
</organism>
<evidence type="ECO:0000259" key="19">
    <source>
        <dbReference type="Pfam" id="PF01761"/>
    </source>
</evidence>
<dbReference type="GO" id="GO:0009423">
    <property type="term" value="P:chorismate biosynthetic process"/>
    <property type="evidence" value="ECO:0007669"/>
    <property type="project" value="UniProtKB-UniRule"/>
</dbReference>
<evidence type="ECO:0000256" key="4">
    <source>
        <dbReference type="ARBA" id="ARBA00004496"/>
    </source>
</evidence>
<comment type="cofactor">
    <cofactor evidence="18">
        <name>Co(2+)</name>
        <dbReference type="ChEBI" id="CHEBI:48828"/>
    </cofactor>
    <cofactor evidence="18">
        <name>Zn(2+)</name>
        <dbReference type="ChEBI" id="CHEBI:29105"/>
    </cofactor>
    <text evidence="18">Binds 1 divalent metal cation per subunit. Can use either Co(2+) or Zn(2+).</text>
</comment>
<keyword evidence="9 18" id="KW-0963">Cytoplasm</keyword>
<evidence type="ECO:0000256" key="8">
    <source>
        <dbReference type="ARBA" id="ARBA00017684"/>
    </source>
</evidence>
<comment type="subcellular location">
    <subcellularLocation>
        <location evidence="4 18">Cytoplasm</location>
    </subcellularLocation>
</comment>
<dbReference type="PANTHER" id="PTHR43622">
    <property type="entry name" value="3-DEHYDROQUINATE SYNTHASE"/>
    <property type="match status" value="1"/>
</dbReference>
<evidence type="ECO:0000313" key="21">
    <source>
        <dbReference type="EMBL" id="HIZ46359.1"/>
    </source>
</evidence>
<evidence type="ECO:0000256" key="15">
    <source>
        <dbReference type="ARBA" id="ARBA00023141"/>
    </source>
</evidence>
<comment type="cofactor">
    <cofactor evidence="2 18">
        <name>NAD(+)</name>
        <dbReference type="ChEBI" id="CHEBI:57540"/>
    </cofactor>
</comment>
<dbReference type="PANTHER" id="PTHR43622:SF7">
    <property type="entry name" value="3-DEHYDROQUINATE SYNTHASE, CHLOROPLASTIC"/>
    <property type="match status" value="1"/>
</dbReference>
<feature type="binding site" evidence="18">
    <location>
        <position position="160"/>
    </location>
    <ligand>
        <name>NAD(+)</name>
        <dbReference type="ChEBI" id="CHEBI:57540"/>
    </ligand>
</feature>
<feature type="binding site" evidence="18">
    <location>
        <position position="272"/>
    </location>
    <ligand>
        <name>Zn(2+)</name>
        <dbReference type="ChEBI" id="CHEBI:29105"/>
    </ligand>
</feature>
<dbReference type="InterPro" id="IPR016037">
    <property type="entry name" value="DHQ_synth_AroB"/>
</dbReference>
<feature type="domain" description="3-dehydroquinate synthase C-terminal" evidence="20">
    <location>
        <begin position="191"/>
        <end position="330"/>
    </location>
</feature>
<reference evidence="21" key="1">
    <citation type="journal article" date="2021" name="PeerJ">
        <title>Extensive microbial diversity within the chicken gut microbiome revealed by metagenomics and culture.</title>
        <authorList>
            <person name="Gilroy R."/>
            <person name="Ravi A."/>
            <person name="Getino M."/>
            <person name="Pursley I."/>
            <person name="Horton D.L."/>
            <person name="Alikhan N.F."/>
            <person name="Baker D."/>
            <person name="Gharbi K."/>
            <person name="Hall N."/>
            <person name="Watson M."/>
            <person name="Adriaenssens E.M."/>
            <person name="Foster-Nyarko E."/>
            <person name="Jarju S."/>
            <person name="Secka A."/>
            <person name="Antonio M."/>
            <person name="Oren A."/>
            <person name="Chaudhuri R.R."/>
            <person name="La Ragione R."/>
            <person name="Hildebrand F."/>
            <person name="Pallen M.J."/>
        </authorList>
    </citation>
    <scope>NUCLEOTIDE SEQUENCE</scope>
    <source>
        <strain evidence="21">ChiHjej12B11-14209</strain>
    </source>
</reference>
<comment type="catalytic activity">
    <reaction evidence="1 18">
        <text>7-phospho-2-dehydro-3-deoxy-D-arabino-heptonate = 3-dehydroquinate + phosphate</text>
        <dbReference type="Rhea" id="RHEA:21968"/>
        <dbReference type="ChEBI" id="CHEBI:32364"/>
        <dbReference type="ChEBI" id="CHEBI:43474"/>
        <dbReference type="ChEBI" id="CHEBI:58394"/>
        <dbReference type="EC" id="4.2.3.4"/>
    </reaction>
</comment>
<evidence type="ECO:0000256" key="16">
    <source>
        <dbReference type="ARBA" id="ARBA00023239"/>
    </source>
</evidence>
<evidence type="ECO:0000256" key="6">
    <source>
        <dbReference type="ARBA" id="ARBA00005412"/>
    </source>
</evidence>
<keyword evidence="17 18" id="KW-0170">Cobalt</keyword>
<comment type="similarity">
    <text evidence="6 18">Belongs to the sugar phosphate cyclases superfamily. Dehydroquinate synthase family.</text>
</comment>
<dbReference type="Pfam" id="PF01761">
    <property type="entry name" value="DHQ_synthase"/>
    <property type="match status" value="1"/>
</dbReference>
<evidence type="ECO:0000313" key="22">
    <source>
        <dbReference type="Proteomes" id="UP000824062"/>
    </source>
</evidence>
<gene>
    <name evidence="18 21" type="primary">aroB</name>
    <name evidence="21" type="ORF">IAA19_04995</name>
</gene>
<dbReference type="CDD" id="cd08195">
    <property type="entry name" value="DHQS"/>
    <property type="match status" value="1"/>
</dbReference>
<dbReference type="EC" id="4.2.3.4" evidence="7 18"/>
<sequence length="365" mass="38764">MSERDAGARTVRVETSSRAYDVVVGAGVLDATGRIAREAAGGERCCVVTDSNVEALYAARVERSLAEAGYDVAERLAFPAGERSKTISTLGELLEGLARRELTRSDVVIALGGGVTGDMAGLAAALYLRGVRVVQVPTSLLAMVDSSVGGKTAVDLSAGKNLVGAFWQPSAVVADVRCLETIDHRLFTDSCGEVVKHAVLADGALLDELVAAPLNARDVDEARLVDVVARNVAIKRDVVSADERESGVRQTLNLGHTIGHAIEAASEFTLGHGSCVAAGLCMIARASERLGWCSGETRERIERCVIAHGLPTGCELPTEMLMHYMAHDKKRRGDGVNVIVPVEVGRCEVRRVSLDDLRQIVELGR</sequence>
<feature type="binding site" evidence="18">
    <location>
        <position position="193"/>
    </location>
    <ligand>
        <name>Zn(2+)</name>
        <dbReference type="ChEBI" id="CHEBI:29105"/>
    </ligand>
</feature>
<keyword evidence="10 18" id="KW-0028">Amino-acid biosynthesis</keyword>
<evidence type="ECO:0000256" key="7">
    <source>
        <dbReference type="ARBA" id="ARBA00013031"/>
    </source>
</evidence>
<feature type="binding site" evidence="18">
    <location>
        <begin position="114"/>
        <end position="118"/>
    </location>
    <ligand>
        <name>NAD(+)</name>
        <dbReference type="ChEBI" id="CHEBI:57540"/>
    </ligand>
</feature>
<keyword evidence="14 18" id="KW-0520">NAD</keyword>
<accession>A0A9D2JF41</accession>
<dbReference type="InterPro" id="IPR030960">
    <property type="entry name" value="DHQS/DOIS_N"/>
</dbReference>
<evidence type="ECO:0000256" key="5">
    <source>
        <dbReference type="ARBA" id="ARBA00004661"/>
    </source>
</evidence>
<comment type="caution">
    <text evidence="18">Lacks conserved residue(s) required for the propagation of feature annotation.</text>
</comment>
<dbReference type="GO" id="GO:0003856">
    <property type="term" value="F:3-dehydroquinate synthase activity"/>
    <property type="evidence" value="ECO:0007669"/>
    <property type="project" value="UniProtKB-UniRule"/>
</dbReference>
<dbReference type="Gene3D" id="1.20.1090.10">
    <property type="entry name" value="Dehydroquinate synthase-like - alpha domain"/>
    <property type="match status" value="1"/>
</dbReference>
<evidence type="ECO:0000256" key="14">
    <source>
        <dbReference type="ARBA" id="ARBA00023027"/>
    </source>
</evidence>
<dbReference type="Gene3D" id="3.40.50.1970">
    <property type="match status" value="1"/>
</dbReference>
<feature type="domain" description="3-dehydroquinate synthase N-terminal" evidence="19">
    <location>
        <begin position="77"/>
        <end position="187"/>
    </location>
</feature>
<dbReference type="NCBIfam" id="TIGR01357">
    <property type="entry name" value="aroB"/>
    <property type="match status" value="1"/>
</dbReference>
<evidence type="ECO:0000256" key="13">
    <source>
        <dbReference type="ARBA" id="ARBA00022833"/>
    </source>
</evidence>
<evidence type="ECO:0000256" key="12">
    <source>
        <dbReference type="ARBA" id="ARBA00022741"/>
    </source>
</evidence>
<proteinExistence type="inferred from homology"/>
<dbReference type="EMBL" id="DXBM01000044">
    <property type="protein sequence ID" value="HIZ46359.1"/>
    <property type="molecule type" value="Genomic_DNA"/>
</dbReference>
<dbReference type="Pfam" id="PF24621">
    <property type="entry name" value="DHQS_C"/>
    <property type="match status" value="1"/>
</dbReference>
<evidence type="ECO:0000256" key="11">
    <source>
        <dbReference type="ARBA" id="ARBA00022723"/>
    </source>
</evidence>
<dbReference type="SUPFAM" id="SSF56796">
    <property type="entry name" value="Dehydroquinate synthase-like"/>
    <property type="match status" value="1"/>
</dbReference>
<dbReference type="GO" id="GO:0000166">
    <property type="term" value="F:nucleotide binding"/>
    <property type="evidence" value="ECO:0007669"/>
    <property type="project" value="UniProtKB-KW"/>
</dbReference>
<protein>
    <recommendedName>
        <fullName evidence="8 18">3-dehydroquinate synthase</fullName>
        <shortName evidence="18">DHQS</shortName>
        <ecNumber evidence="7 18">4.2.3.4</ecNumber>
    </recommendedName>
</protein>
<evidence type="ECO:0000256" key="1">
    <source>
        <dbReference type="ARBA" id="ARBA00001393"/>
    </source>
</evidence>
<dbReference type="GO" id="GO:0008652">
    <property type="term" value="P:amino acid biosynthetic process"/>
    <property type="evidence" value="ECO:0007669"/>
    <property type="project" value="UniProtKB-KW"/>
</dbReference>
<feature type="binding site" evidence="18">
    <location>
        <position position="256"/>
    </location>
    <ligand>
        <name>Zn(2+)</name>
        <dbReference type="ChEBI" id="CHEBI:29105"/>
    </ligand>
</feature>
<reference evidence="21" key="2">
    <citation type="submission" date="2021-04" db="EMBL/GenBank/DDBJ databases">
        <authorList>
            <person name="Gilroy R."/>
        </authorList>
    </citation>
    <scope>NUCLEOTIDE SEQUENCE</scope>
    <source>
        <strain evidence="21">ChiHjej12B11-14209</strain>
    </source>
</reference>
<feature type="binding site" evidence="18">
    <location>
        <begin position="138"/>
        <end position="139"/>
    </location>
    <ligand>
        <name>NAD(+)</name>
        <dbReference type="ChEBI" id="CHEBI:57540"/>
    </ligand>
</feature>
<dbReference type="InterPro" id="IPR030963">
    <property type="entry name" value="DHQ_synth_fam"/>
</dbReference>
<feature type="binding site" evidence="18">
    <location>
        <begin position="178"/>
        <end position="181"/>
    </location>
    <ligand>
        <name>NAD(+)</name>
        <dbReference type="ChEBI" id="CHEBI:57540"/>
    </ligand>
</feature>
<dbReference type="AlphaFoldDB" id="A0A9D2JF41"/>
<keyword evidence="11 18" id="KW-0479">Metal-binding</keyword>
<keyword evidence="13 18" id="KW-0862">Zinc</keyword>
<dbReference type="InterPro" id="IPR050071">
    <property type="entry name" value="Dehydroquinate_synthase"/>
</dbReference>
<keyword evidence="12 18" id="KW-0547">Nucleotide-binding</keyword>
<dbReference type="HAMAP" id="MF_00110">
    <property type="entry name" value="DHQ_synthase"/>
    <property type="match status" value="1"/>
</dbReference>
<dbReference type="InterPro" id="IPR056179">
    <property type="entry name" value="DHQS_C"/>
</dbReference>
<name>A0A9D2JF41_9ACTN</name>
<dbReference type="GO" id="GO:0005737">
    <property type="term" value="C:cytoplasm"/>
    <property type="evidence" value="ECO:0007669"/>
    <property type="project" value="UniProtKB-SubCell"/>
</dbReference>
<comment type="pathway">
    <text evidence="5 18">Metabolic intermediate biosynthesis; chorismate biosynthesis; chorismate from D-erythrose 4-phosphate and phosphoenolpyruvate: step 2/7.</text>
</comment>
<evidence type="ECO:0000256" key="9">
    <source>
        <dbReference type="ARBA" id="ARBA00022490"/>
    </source>
</evidence>
<evidence type="ECO:0000256" key="10">
    <source>
        <dbReference type="ARBA" id="ARBA00022605"/>
    </source>
</evidence>
<keyword evidence="15 18" id="KW-0057">Aromatic amino acid biosynthesis</keyword>
<dbReference type="GO" id="GO:0046872">
    <property type="term" value="F:metal ion binding"/>
    <property type="evidence" value="ECO:0007669"/>
    <property type="project" value="UniProtKB-KW"/>
</dbReference>
<evidence type="ECO:0000256" key="3">
    <source>
        <dbReference type="ARBA" id="ARBA00001947"/>
    </source>
</evidence>
<comment type="caution">
    <text evidence="21">The sequence shown here is derived from an EMBL/GenBank/DDBJ whole genome shotgun (WGS) entry which is preliminary data.</text>
</comment>
<evidence type="ECO:0000256" key="2">
    <source>
        <dbReference type="ARBA" id="ARBA00001911"/>
    </source>
</evidence>
<dbReference type="FunFam" id="3.40.50.1970:FF:000007">
    <property type="entry name" value="Pentafunctional AROM polypeptide"/>
    <property type="match status" value="1"/>
</dbReference>
<evidence type="ECO:0000259" key="20">
    <source>
        <dbReference type="Pfam" id="PF24621"/>
    </source>
</evidence>